<keyword evidence="2" id="KW-1185">Reference proteome</keyword>
<reference evidence="1 2" key="1">
    <citation type="submission" date="2021-06" db="EMBL/GenBank/DDBJ databases">
        <title>Caerostris extrusa draft genome.</title>
        <authorList>
            <person name="Kono N."/>
            <person name="Arakawa K."/>
        </authorList>
    </citation>
    <scope>NUCLEOTIDE SEQUENCE [LARGE SCALE GENOMIC DNA]</scope>
</reference>
<comment type="caution">
    <text evidence="1">The sequence shown here is derived from an EMBL/GenBank/DDBJ whole genome shotgun (WGS) entry which is preliminary data.</text>
</comment>
<sequence>MNKINQGKCLNLLHCLPPVHFVSNGLHTRFADWRCIHKARLNLLPLNGCQQWKSGNDKLCRRCSQWAETLPQVINHCSLHSHAWQLRHNAIVDRLVQAMQWKASILPQPECLWNFPSSRHYSPCG</sequence>
<gene>
    <name evidence="1" type="primary">pol_802</name>
    <name evidence="1" type="ORF">CEXT_111091</name>
</gene>
<evidence type="ECO:0000313" key="1">
    <source>
        <dbReference type="EMBL" id="GIX76392.1"/>
    </source>
</evidence>
<dbReference type="AlphaFoldDB" id="A0AAV4MYJ7"/>
<accession>A0AAV4MYJ7</accession>
<name>A0AAV4MYJ7_CAEEX</name>
<dbReference type="EMBL" id="BPLR01002662">
    <property type="protein sequence ID" value="GIX76392.1"/>
    <property type="molecule type" value="Genomic_DNA"/>
</dbReference>
<proteinExistence type="predicted"/>
<protein>
    <submittedName>
        <fullName evidence="1">Retrovirus-related Pol polyprotein from type-2 retrotransposable element R2DM</fullName>
    </submittedName>
</protein>
<evidence type="ECO:0000313" key="2">
    <source>
        <dbReference type="Proteomes" id="UP001054945"/>
    </source>
</evidence>
<organism evidence="1 2">
    <name type="scientific">Caerostris extrusa</name>
    <name type="common">Bark spider</name>
    <name type="synonym">Caerostris bankana</name>
    <dbReference type="NCBI Taxonomy" id="172846"/>
    <lineage>
        <taxon>Eukaryota</taxon>
        <taxon>Metazoa</taxon>
        <taxon>Ecdysozoa</taxon>
        <taxon>Arthropoda</taxon>
        <taxon>Chelicerata</taxon>
        <taxon>Arachnida</taxon>
        <taxon>Araneae</taxon>
        <taxon>Araneomorphae</taxon>
        <taxon>Entelegynae</taxon>
        <taxon>Araneoidea</taxon>
        <taxon>Araneidae</taxon>
        <taxon>Caerostris</taxon>
    </lineage>
</organism>
<dbReference type="Proteomes" id="UP001054945">
    <property type="component" value="Unassembled WGS sequence"/>
</dbReference>